<feature type="compositionally biased region" description="Basic and acidic residues" evidence="1">
    <location>
        <begin position="571"/>
        <end position="587"/>
    </location>
</feature>
<keyword evidence="3" id="KW-1185">Reference proteome</keyword>
<accession>A0ABQ9N0D8</accession>
<dbReference type="PANTHER" id="PTHR33621:SF2">
    <property type="entry name" value="RIBOSOMAL L1 DOMAIN-CONTAINING PROTEIN"/>
    <property type="match status" value="1"/>
</dbReference>
<evidence type="ECO:0000256" key="1">
    <source>
        <dbReference type="SAM" id="MobiDB-lite"/>
    </source>
</evidence>
<dbReference type="EMBL" id="JARPOI010000003">
    <property type="protein sequence ID" value="KAJ9185564.1"/>
    <property type="molecule type" value="Genomic_DNA"/>
</dbReference>
<protein>
    <submittedName>
        <fullName evidence="2">Uncharacterized protein</fullName>
    </submittedName>
</protein>
<feature type="compositionally biased region" description="Basic and acidic residues" evidence="1">
    <location>
        <begin position="516"/>
        <end position="535"/>
    </location>
</feature>
<feature type="region of interest" description="Disordered" evidence="1">
    <location>
        <begin position="391"/>
        <end position="411"/>
    </location>
</feature>
<dbReference type="Proteomes" id="UP001174677">
    <property type="component" value="Chromosome 3"/>
</dbReference>
<feature type="compositionally biased region" description="Basic and acidic residues" evidence="1">
    <location>
        <begin position="144"/>
        <end position="155"/>
    </location>
</feature>
<evidence type="ECO:0000313" key="3">
    <source>
        <dbReference type="Proteomes" id="UP001174677"/>
    </source>
</evidence>
<gene>
    <name evidence="2" type="ORF">P3X46_005183</name>
</gene>
<name>A0ABQ9N0D8_HEVBR</name>
<feature type="region of interest" description="Disordered" evidence="1">
    <location>
        <begin position="516"/>
        <end position="587"/>
    </location>
</feature>
<proteinExistence type="predicted"/>
<dbReference type="PANTHER" id="PTHR33621">
    <property type="entry name" value="ASPARTIC/GLUTAMIC ACID-RICH PROTEIN"/>
    <property type="match status" value="1"/>
</dbReference>
<feature type="region of interest" description="Disordered" evidence="1">
    <location>
        <begin position="144"/>
        <end position="188"/>
    </location>
</feature>
<feature type="compositionally biased region" description="Basic and acidic residues" evidence="1">
    <location>
        <begin position="175"/>
        <end position="186"/>
    </location>
</feature>
<comment type="caution">
    <text evidence="2">The sequence shown here is derived from an EMBL/GenBank/DDBJ whole genome shotgun (WGS) entry which is preliminary data.</text>
</comment>
<feature type="compositionally biased region" description="Acidic residues" evidence="1">
    <location>
        <begin position="401"/>
        <end position="411"/>
    </location>
</feature>
<sequence length="812" mass="90625">MDFHSLARKELQALCKKNKIPANMTNVAMADALKALEKVEGLDELNNEPRSNPQESPERTTNAEPRTACRTSTRRKPINVEPESSQPVTRTRRATRRTVAEEAEQENKNVNLLETPAMLTTRRRAPAASAPRKMDAQLMELGEDEKLVGQEKSDVPETPATRTSQRKAPAVSTRRKTEAQKDEKSVQRVYGTRKSVRLLEKSMADLSLKEKWRVEAVKIEGLCEKTEEVEQKNDMPGGDSQFLSCQNIDVSLENENEMLHGVQEDNNSNDQEGDSSEVLSLGNLEHSLGNESEMKHEFQEDNKTNDHEIDNSVVSFQKLDQPLENGSEMKNEPNEHNNNADHEVYSEVLCQNIDQLHKSESETKLKHQEDKRGNDHEVVDCNAEIEIGSESCTNLDNDSGLGEDDEDNCESSDESFFQQVETSEVDMNCESMDEKGSHVVITENSETLNAALKPEIEELNGNQDSMIVEVSDDSSAFVMETIVNVPDEVSVEVMDSLIPEVSEAEGKSSEINLMEDEQHGSDDPHSDPATEKDSDGNAIEELPDGSRSDEVQENDNAAKIQEKAPFLPQVEYEKSESRKDEPESPRFILQHEKCKEASDNLSNEYNIDDVIVIEAKESDIHDQKSPFCCPPVSDSEIAGIIPLVDIPEEEFAVAAYECVQTLNKSPTSLKQMSPYQTVVSGDQVTGGMVISPPFAANTIQGQFPRPTESTPSKSSTKKLAIIQKIIYADFNKENIDNSGRKVEPNKEKVKKKIVEEEKKYEDFSVRQLTKMLKEKLEIANQKNGGVSKVGTRPALQVLTENCKAAGEPENKN</sequence>
<feature type="compositionally biased region" description="Polar residues" evidence="1">
    <location>
        <begin position="48"/>
        <end position="64"/>
    </location>
</feature>
<feature type="region of interest" description="Disordered" evidence="1">
    <location>
        <begin position="40"/>
        <end position="110"/>
    </location>
</feature>
<organism evidence="2 3">
    <name type="scientific">Hevea brasiliensis</name>
    <name type="common">Para rubber tree</name>
    <name type="synonym">Siphonia brasiliensis</name>
    <dbReference type="NCBI Taxonomy" id="3981"/>
    <lineage>
        <taxon>Eukaryota</taxon>
        <taxon>Viridiplantae</taxon>
        <taxon>Streptophyta</taxon>
        <taxon>Embryophyta</taxon>
        <taxon>Tracheophyta</taxon>
        <taxon>Spermatophyta</taxon>
        <taxon>Magnoliopsida</taxon>
        <taxon>eudicotyledons</taxon>
        <taxon>Gunneridae</taxon>
        <taxon>Pentapetalae</taxon>
        <taxon>rosids</taxon>
        <taxon>fabids</taxon>
        <taxon>Malpighiales</taxon>
        <taxon>Euphorbiaceae</taxon>
        <taxon>Crotonoideae</taxon>
        <taxon>Micrandreae</taxon>
        <taxon>Hevea</taxon>
    </lineage>
</organism>
<evidence type="ECO:0000313" key="2">
    <source>
        <dbReference type="EMBL" id="KAJ9185564.1"/>
    </source>
</evidence>
<reference evidence="2" key="1">
    <citation type="journal article" date="2023" name="Plant Biotechnol. J.">
        <title>Chromosome-level wild Hevea brasiliensis genome provides new tools for genomic-assisted breeding and valuable loci to elevate rubber yield.</title>
        <authorList>
            <person name="Cheng H."/>
            <person name="Song X."/>
            <person name="Hu Y."/>
            <person name="Wu T."/>
            <person name="Yang Q."/>
            <person name="An Z."/>
            <person name="Feng S."/>
            <person name="Deng Z."/>
            <person name="Wu W."/>
            <person name="Zeng X."/>
            <person name="Tu M."/>
            <person name="Wang X."/>
            <person name="Huang H."/>
        </authorList>
    </citation>
    <scope>NUCLEOTIDE SEQUENCE</scope>
    <source>
        <strain evidence="2">MT/VB/25A 57/8</strain>
    </source>
</reference>